<proteinExistence type="predicted"/>
<sequence length="223" mass="24533">GCIRHFAGLDTQEARSGVVCYFVGAGLTFIGMAASACITDAATTERCWRYCPFKPTMVDKDASSSTGLGNYRPAAVVWLQRHCSVEGQSLLPYAIWKPSQAGEDDMAVYVSLRNENPTKHWWMRMVMAMALLFTVPGAILQPFGTWTLRWKAGVAQVVAMAVMTIVRAISRGYLAQIPANYEVTDTQELASLVISIRLFDKGFLEAGNRLAAYFILGLEHGQP</sequence>
<reference evidence="1 2" key="1">
    <citation type="journal article" date="2021" name="Nat. Commun.">
        <title>Genetic determinants of endophytism in the Arabidopsis root mycobiome.</title>
        <authorList>
            <person name="Mesny F."/>
            <person name="Miyauchi S."/>
            <person name="Thiergart T."/>
            <person name="Pickel B."/>
            <person name="Atanasova L."/>
            <person name="Karlsson M."/>
            <person name="Huettel B."/>
            <person name="Barry K.W."/>
            <person name="Haridas S."/>
            <person name="Chen C."/>
            <person name="Bauer D."/>
            <person name="Andreopoulos W."/>
            <person name="Pangilinan J."/>
            <person name="LaButti K."/>
            <person name="Riley R."/>
            <person name="Lipzen A."/>
            <person name="Clum A."/>
            <person name="Drula E."/>
            <person name="Henrissat B."/>
            <person name="Kohler A."/>
            <person name="Grigoriev I.V."/>
            <person name="Martin F.M."/>
            <person name="Hacquard S."/>
        </authorList>
    </citation>
    <scope>NUCLEOTIDE SEQUENCE [LARGE SCALE GENOMIC DNA]</scope>
    <source>
        <strain evidence="1 2">MPI-SDFR-AT-0079</strain>
    </source>
</reference>
<name>A0ACB7P977_9PEZI</name>
<accession>A0ACB7P977</accession>
<evidence type="ECO:0000313" key="1">
    <source>
        <dbReference type="EMBL" id="KAH6632623.1"/>
    </source>
</evidence>
<keyword evidence="2" id="KW-1185">Reference proteome</keyword>
<evidence type="ECO:0000313" key="2">
    <source>
        <dbReference type="Proteomes" id="UP000724584"/>
    </source>
</evidence>
<comment type="caution">
    <text evidence="1">The sequence shown here is derived from an EMBL/GenBank/DDBJ whole genome shotgun (WGS) entry which is preliminary data.</text>
</comment>
<dbReference type="Proteomes" id="UP000724584">
    <property type="component" value="Unassembled WGS sequence"/>
</dbReference>
<protein>
    <submittedName>
        <fullName evidence="1">Uncharacterized protein</fullName>
    </submittedName>
</protein>
<feature type="non-terminal residue" evidence="1">
    <location>
        <position position="1"/>
    </location>
</feature>
<organism evidence="1 2">
    <name type="scientific">Chaetomium tenue</name>
    <dbReference type="NCBI Taxonomy" id="1854479"/>
    <lineage>
        <taxon>Eukaryota</taxon>
        <taxon>Fungi</taxon>
        <taxon>Dikarya</taxon>
        <taxon>Ascomycota</taxon>
        <taxon>Pezizomycotina</taxon>
        <taxon>Sordariomycetes</taxon>
        <taxon>Sordariomycetidae</taxon>
        <taxon>Sordariales</taxon>
        <taxon>Chaetomiaceae</taxon>
        <taxon>Chaetomium</taxon>
    </lineage>
</organism>
<dbReference type="EMBL" id="JAGIZQ010000004">
    <property type="protein sequence ID" value="KAH6632623.1"/>
    <property type="molecule type" value="Genomic_DNA"/>
</dbReference>
<gene>
    <name evidence="1" type="ORF">F5144DRAFT_650891</name>
</gene>